<evidence type="ECO:0000313" key="2">
    <source>
        <dbReference type="EMBL" id="KAK7836014.1"/>
    </source>
</evidence>
<dbReference type="Proteomes" id="UP001488838">
    <property type="component" value="Unassembled WGS sequence"/>
</dbReference>
<comment type="caution">
    <text evidence="2">The sequence shown here is derived from an EMBL/GenBank/DDBJ whole genome shotgun (WGS) entry which is preliminary data.</text>
</comment>
<dbReference type="AlphaFoldDB" id="A0AAW0K9L7"/>
<gene>
    <name evidence="2" type="ORF">U0070_004105</name>
</gene>
<feature type="non-terminal residue" evidence="2">
    <location>
        <position position="108"/>
    </location>
</feature>
<proteinExistence type="predicted"/>
<protein>
    <submittedName>
        <fullName evidence="2">Uncharacterized protein</fullName>
    </submittedName>
</protein>
<accession>A0AAW0K9L7</accession>
<evidence type="ECO:0000256" key="1">
    <source>
        <dbReference type="SAM" id="MobiDB-lite"/>
    </source>
</evidence>
<name>A0AAW0K9L7_MYOGA</name>
<organism evidence="2 3">
    <name type="scientific">Myodes glareolus</name>
    <name type="common">Bank vole</name>
    <name type="synonym">Clethrionomys glareolus</name>
    <dbReference type="NCBI Taxonomy" id="447135"/>
    <lineage>
        <taxon>Eukaryota</taxon>
        <taxon>Metazoa</taxon>
        <taxon>Chordata</taxon>
        <taxon>Craniata</taxon>
        <taxon>Vertebrata</taxon>
        <taxon>Euteleostomi</taxon>
        <taxon>Mammalia</taxon>
        <taxon>Eutheria</taxon>
        <taxon>Euarchontoglires</taxon>
        <taxon>Glires</taxon>
        <taxon>Rodentia</taxon>
        <taxon>Myomorpha</taxon>
        <taxon>Muroidea</taxon>
        <taxon>Cricetidae</taxon>
        <taxon>Arvicolinae</taxon>
        <taxon>Myodes</taxon>
    </lineage>
</organism>
<reference evidence="2 3" key="1">
    <citation type="journal article" date="2023" name="bioRxiv">
        <title>Conserved and derived expression patterns and positive selection on dental genes reveal complex evolutionary context of ever-growing rodent molars.</title>
        <authorList>
            <person name="Calamari Z.T."/>
            <person name="Song A."/>
            <person name="Cohen E."/>
            <person name="Akter M."/>
            <person name="Roy R.D."/>
            <person name="Hallikas O."/>
            <person name="Christensen M.M."/>
            <person name="Li P."/>
            <person name="Marangoni P."/>
            <person name="Jernvall J."/>
            <person name="Klein O.D."/>
        </authorList>
    </citation>
    <scope>NUCLEOTIDE SEQUENCE [LARGE SCALE GENOMIC DNA]</scope>
    <source>
        <strain evidence="2">V071</strain>
    </source>
</reference>
<dbReference type="EMBL" id="JBBHLL010000001">
    <property type="protein sequence ID" value="KAK7836014.1"/>
    <property type="molecule type" value="Genomic_DNA"/>
</dbReference>
<evidence type="ECO:0000313" key="3">
    <source>
        <dbReference type="Proteomes" id="UP001488838"/>
    </source>
</evidence>
<sequence>MMEPRSLPRSGLRRGPGCCAAARRRPRDPGGARPALLQPFFPGVVRFSVPLARLGRAIQPCAEPALPRPRCRWGGQGGGQLGTPPFPVVPSEPLGGFLESPFLFSLLN</sequence>
<feature type="region of interest" description="Disordered" evidence="1">
    <location>
        <begin position="1"/>
        <end position="33"/>
    </location>
</feature>
<keyword evidence="3" id="KW-1185">Reference proteome</keyword>